<proteinExistence type="predicted"/>
<feature type="domain" description="AB hydrolase-1" evidence="1">
    <location>
        <begin position="11"/>
        <end position="123"/>
    </location>
</feature>
<dbReference type="InterPro" id="IPR000073">
    <property type="entry name" value="AB_hydrolase_1"/>
</dbReference>
<dbReference type="EMBL" id="FMZV01000011">
    <property type="protein sequence ID" value="SDD87741.1"/>
    <property type="molecule type" value="Genomic_DNA"/>
</dbReference>
<sequence>MLNHVIFGVGKPVLVLHGSTLDHRHVMETLEPIFEKLNGWRRIYVDMPGHGKSPPKDDIATQDDLLAAVLEFSRDVLPGQTFAIVGESRGSYIARGMVHTNPKRVSGVALIVPGGSPTADPARLPAHSVLEVDLSIRDDMTDEEVERFDNFYVVQRRDILEKARRSKYPARALWDRKQASRINSAFDFSFHVDGETTTFDGPSLILAGRQDSMSGYLDAVDILPQFTRSTLAVLDAAGHGLAWERPDVFNSLFLDWLERVDRCF</sequence>
<evidence type="ECO:0000313" key="3">
    <source>
        <dbReference type="Proteomes" id="UP000199628"/>
    </source>
</evidence>
<organism evidence="2 3">
    <name type="scientific">Ruegeria marina</name>
    <dbReference type="NCBI Taxonomy" id="639004"/>
    <lineage>
        <taxon>Bacteria</taxon>
        <taxon>Pseudomonadati</taxon>
        <taxon>Pseudomonadota</taxon>
        <taxon>Alphaproteobacteria</taxon>
        <taxon>Rhodobacterales</taxon>
        <taxon>Roseobacteraceae</taxon>
        <taxon>Ruegeria</taxon>
    </lineage>
</organism>
<dbReference type="SUPFAM" id="SSF53474">
    <property type="entry name" value="alpha/beta-Hydrolases"/>
    <property type="match status" value="1"/>
</dbReference>
<dbReference type="PANTHER" id="PTHR43798">
    <property type="entry name" value="MONOACYLGLYCEROL LIPASE"/>
    <property type="match status" value="1"/>
</dbReference>
<dbReference type="RefSeq" id="WP_176828065.1">
    <property type="nucleotide sequence ID" value="NZ_FMZV01000011.1"/>
</dbReference>
<dbReference type="Gene3D" id="3.40.50.1820">
    <property type="entry name" value="alpha/beta hydrolase"/>
    <property type="match status" value="1"/>
</dbReference>
<protein>
    <submittedName>
        <fullName evidence="2">Pimeloyl-ACP methyl ester carboxylesterase</fullName>
    </submittedName>
</protein>
<dbReference type="PANTHER" id="PTHR43798:SF6">
    <property type="entry name" value="HYDROLASE, PUTATIVE (AFU_ORTHOLOGUE AFUA_4G13070)-RELATED"/>
    <property type="match status" value="1"/>
</dbReference>
<dbReference type="Proteomes" id="UP000199628">
    <property type="component" value="Unassembled WGS sequence"/>
</dbReference>
<dbReference type="STRING" id="639004.SAMN04488239_11196"/>
<keyword evidence="3" id="KW-1185">Reference proteome</keyword>
<evidence type="ECO:0000313" key="2">
    <source>
        <dbReference type="EMBL" id="SDD87741.1"/>
    </source>
</evidence>
<dbReference type="PRINTS" id="PR00111">
    <property type="entry name" value="ABHYDROLASE"/>
</dbReference>
<name>A0A1G6YBU6_9RHOB</name>
<dbReference type="InterPro" id="IPR029058">
    <property type="entry name" value="AB_hydrolase_fold"/>
</dbReference>
<dbReference type="Pfam" id="PF00561">
    <property type="entry name" value="Abhydrolase_1"/>
    <property type="match status" value="1"/>
</dbReference>
<dbReference type="InterPro" id="IPR050266">
    <property type="entry name" value="AB_hydrolase_sf"/>
</dbReference>
<accession>A0A1G6YBU6</accession>
<gene>
    <name evidence="2" type="ORF">SAMN04488239_11196</name>
</gene>
<evidence type="ECO:0000259" key="1">
    <source>
        <dbReference type="Pfam" id="PF00561"/>
    </source>
</evidence>
<reference evidence="3" key="1">
    <citation type="submission" date="2016-10" db="EMBL/GenBank/DDBJ databases">
        <authorList>
            <person name="Varghese N."/>
            <person name="Submissions S."/>
        </authorList>
    </citation>
    <scope>NUCLEOTIDE SEQUENCE [LARGE SCALE GENOMIC DNA]</scope>
    <source>
        <strain evidence="3">CGMCC 1.9108</strain>
    </source>
</reference>
<dbReference type="AlphaFoldDB" id="A0A1G6YBU6"/>